<keyword evidence="3 6" id="KW-1133">Transmembrane helix</keyword>
<protein>
    <submittedName>
        <fullName evidence="8">Outer membrane transport energization protein TonB</fullName>
    </submittedName>
</protein>
<dbReference type="InterPro" id="IPR006260">
    <property type="entry name" value="TonB/TolA_C"/>
</dbReference>
<dbReference type="PROSITE" id="PS52015">
    <property type="entry name" value="TONB_CTD"/>
    <property type="match status" value="1"/>
</dbReference>
<evidence type="ECO:0000313" key="9">
    <source>
        <dbReference type="Proteomes" id="UP000214880"/>
    </source>
</evidence>
<dbReference type="EMBL" id="FNHB01000006">
    <property type="protein sequence ID" value="SDM69783.1"/>
    <property type="molecule type" value="Genomic_DNA"/>
</dbReference>
<evidence type="ECO:0000256" key="2">
    <source>
        <dbReference type="ARBA" id="ARBA00022692"/>
    </source>
</evidence>
<keyword evidence="2 6" id="KW-0812">Transmembrane</keyword>
<keyword evidence="9" id="KW-1185">Reference proteome</keyword>
<feature type="domain" description="TonB C-terminal" evidence="7">
    <location>
        <begin position="158"/>
        <end position="248"/>
    </location>
</feature>
<gene>
    <name evidence="8" type="ORF">SAMN04488502_106243</name>
</gene>
<dbReference type="OrthoDB" id="1665044at2"/>
<evidence type="ECO:0000256" key="6">
    <source>
        <dbReference type="SAM" id="Phobius"/>
    </source>
</evidence>
<evidence type="ECO:0000256" key="5">
    <source>
        <dbReference type="SAM" id="MobiDB-lite"/>
    </source>
</evidence>
<feature type="transmembrane region" description="Helical" evidence="6">
    <location>
        <begin position="6"/>
        <end position="27"/>
    </location>
</feature>
<keyword evidence="4 6" id="KW-0472">Membrane</keyword>
<evidence type="ECO:0000256" key="3">
    <source>
        <dbReference type="ARBA" id="ARBA00022989"/>
    </source>
</evidence>
<dbReference type="Pfam" id="PF03544">
    <property type="entry name" value="TonB_C"/>
    <property type="match status" value="1"/>
</dbReference>
<dbReference type="STRING" id="146817.SAMN04488502_106243"/>
<dbReference type="GO" id="GO:0055085">
    <property type="term" value="P:transmembrane transport"/>
    <property type="evidence" value="ECO:0007669"/>
    <property type="project" value="InterPro"/>
</dbReference>
<dbReference type="NCBIfam" id="TIGR01352">
    <property type="entry name" value="tonB_Cterm"/>
    <property type="match status" value="1"/>
</dbReference>
<feature type="region of interest" description="Disordered" evidence="5">
    <location>
        <begin position="67"/>
        <end position="142"/>
    </location>
</feature>
<evidence type="ECO:0000256" key="1">
    <source>
        <dbReference type="ARBA" id="ARBA00004167"/>
    </source>
</evidence>
<dbReference type="Proteomes" id="UP000214880">
    <property type="component" value="Unassembled WGS sequence"/>
</dbReference>
<proteinExistence type="predicted"/>
<feature type="compositionally biased region" description="Low complexity" evidence="5">
    <location>
        <begin position="120"/>
        <end position="141"/>
    </location>
</feature>
<evidence type="ECO:0000259" key="7">
    <source>
        <dbReference type="PROSITE" id="PS52015"/>
    </source>
</evidence>
<dbReference type="InterPro" id="IPR037682">
    <property type="entry name" value="TonB_C"/>
</dbReference>
<evidence type="ECO:0000256" key="4">
    <source>
        <dbReference type="ARBA" id="ARBA00023136"/>
    </source>
</evidence>
<comment type="subcellular location">
    <subcellularLocation>
        <location evidence="1">Membrane</location>
        <topology evidence="1">Single-pass membrane protein</topology>
    </subcellularLocation>
</comment>
<organism evidence="8 9">
    <name type="scientific">Dendrosporobacter quercicolus</name>
    <dbReference type="NCBI Taxonomy" id="146817"/>
    <lineage>
        <taxon>Bacteria</taxon>
        <taxon>Bacillati</taxon>
        <taxon>Bacillota</taxon>
        <taxon>Negativicutes</taxon>
        <taxon>Selenomonadales</taxon>
        <taxon>Sporomusaceae</taxon>
        <taxon>Dendrosporobacter</taxon>
    </lineage>
</organism>
<evidence type="ECO:0000313" key="8">
    <source>
        <dbReference type="EMBL" id="SDM69783.1"/>
    </source>
</evidence>
<dbReference type="SUPFAM" id="SSF74653">
    <property type="entry name" value="TolA/TonB C-terminal domain"/>
    <property type="match status" value="1"/>
</dbReference>
<dbReference type="AlphaFoldDB" id="A0A1G9VCJ1"/>
<reference evidence="8 9" key="1">
    <citation type="submission" date="2016-10" db="EMBL/GenBank/DDBJ databases">
        <authorList>
            <person name="de Groot N.N."/>
        </authorList>
    </citation>
    <scope>NUCLEOTIDE SEQUENCE [LARGE SCALE GENOMIC DNA]</scope>
    <source>
        <strain evidence="8 9">DSM 1736</strain>
    </source>
</reference>
<accession>A0A1G9VCJ1</accession>
<name>A0A1G9VCJ1_9FIRM</name>
<dbReference type="GO" id="GO:0016020">
    <property type="term" value="C:membrane"/>
    <property type="evidence" value="ECO:0007669"/>
    <property type="project" value="UniProtKB-SubCell"/>
</dbReference>
<sequence>MGNFQVSFLSSLFIHCLVFLLVGFFAIRTPEYSQLVLTSVELVRDEQQTAAGSGAWAAGNVMAQAHKHSGPAKAIEQPMPARENQRTNRSGPAPVPVASTQIEPAQAASLDGAGTKAENGLSGKSGQSGSSEGGESPFAGGNFSRNADGSYTALNANGIHYTILRQIEPVYPAEARSVSYGKTVVVSARFVVGLDGEVEAIEIINNTPDLGFKEATREALRQWRFAPIYLYGANIKCTFIKDFYFSPK</sequence>
<dbReference type="Gene3D" id="3.30.2420.10">
    <property type="entry name" value="TonB"/>
    <property type="match status" value="1"/>
</dbReference>